<evidence type="ECO:0000313" key="3">
    <source>
        <dbReference type="WBParaSite" id="scf7180000418093.g2077"/>
    </source>
</evidence>
<keyword evidence="2" id="KW-1185">Reference proteome</keyword>
<feature type="transmembrane region" description="Helical" evidence="1">
    <location>
        <begin position="292"/>
        <end position="310"/>
    </location>
</feature>
<accession>A0A915NFP3</accession>
<sequence>MYLPLNNLINGKIITNGRTNNNNIISTKYFLCLISLTFIFCLYFLLQIWPNNSYVNYKILLNKKLINSSLLFGRKGLEECNENDENKLVKRPGSKGFTFVTASSIPYYNTMKKLLFDMKKQFGCSQKIIGYDLGGVSEDKNKEIYSEYDTFTWMDSSIVINNGNSLNSIFDGMENSTISKVIFPRNAEPSHGVQFATNVSEALLCAATKQCINPDGSKLGCPQASSTPSCHRFDQSVFALLTINNEYQRHVLDDGKNFLPHFHNNHPRTKIRYQLQRGTSLDKNLDFKKGIMYLKLILCIFLFLLIFVAISEAKNCKCSKNKNFVKRRYKRGGDKVDCVCPGGSSVGGSDTREFKRRKGKEPMEKKIKLNKKALYICDNYFYSHLSLNDMLIYRKEGGKTVDDVLGGKNLNKFRIIEVPINPNRLDQDTVEEDGEDEAYNDFVTTAEYSLIGIYK</sequence>
<proteinExistence type="predicted"/>
<keyword evidence="1" id="KW-1133">Transmembrane helix</keyword>
<dbReference type="PANTHER" id="PTHR31389">
    <property type="entry name" value="LD39211P"/>
    <property type="match status" value="1"/>
</dbReference>
<dbReference type="WBParaSite" id="scf7180000418093.g2077">
    <property type="protein sequence ID" value="scf7180000418093.g2077"/>
    <property type="gene ID" value="scf7180000418093.g2077"/>
</dbReference>
<reference evidence="3" key="1">
    <citation type="submission" date="2022-11" db="UniProtKB">
        <authorList>
            <consortium name="WormBaseParasite"/>
        </authorList>
    </citation>
    <scope>IDENTIFICATION</scope>
</reference>
<dbReference type="AlphaFoldDB" id="A0A915NFP3"/>
<keyword evidence="1" id="KW-0812">Transmembrane</keyword>
<dbReference type="PANTHER" id="PTHR31389:SF4">
    <property type="entry name" value="LD39211P"/>
    <property type="match status" value="1"/>
</dbReference>
<organism evidence="2 3">
    <name type="scientific">Meloidogyne floridensis</name>
    <dbReference type="NCBI Taxonomy" id="298350"/>
    <lineage>
        <taxon>Eukaryota</taxon>
        <taxon>Metazoa</taxon>
        <taxon>Ecdysozoa</taxon>
        <taxon>Nematoda</taxon>
        <taxon>Chromadorea</taxon>
        <taxon>Rhabditida</taxon>
        <taxon>Tylenchina</taxon>
        <taxon>Tylenchomorpha</taxon>
        <taxon>Tylenchoidea</taxon>
        <taxon>Meloidogynidae</taxon>
        <taxon>Meloidogyninae</taxon>
        <taxon>Meloidogyne</taxon>
    </lineage>
</organism>
<name>A0A915NFP3_9BILA</name>
<evidence type="ECO:0000256" key="1">
    <source>
        <dbReference type="SAM" id="Phobius"/>
    </source>
</evidence>
<dbReference type="Proteomes" id="UP000887560">
    <property type="component" value="Unplaced"/>
</dbReference>
<evidence type="ECO:0000313" key="2">
    <source>
        <dbReference type="Proteomes" id="UP000887560"/>
    </source>
</evidence>
<feature type="transmembrane region" description="Helical" evidence="1">
    <location>
        <begin position="28"/>
        <end position="46"/>
    </location>
</feature>
<keyword evidence="1" id="KW-0472">Membrane</keyword>
<protein>
    <submittedName>
        <fullName evidence="3">Uncharacterized protein</fullName>
    </submittedName>
</protein>